<dbReference type="GO" id="GO:0003774">
    <property type="term" value="F:cytoskeletal motor activity"/>
    <property type="evidence" value="ECO:0007669"/>
    <property type="project" value="InterPro"/>
</dbReference>
<dbReference type="GO" id="GO:0009425">
    <property type="term" value="C:bacterial-type flagellum basal body"/>
    <property type="evidence" value="ECO:0007669"/>
    <property type="project" value="UniProtKB-SubCell"/>
</dbReference>
<comment type="subcellular location">
    <subcellularLocation>
        <location evidence="1">Bacterial flagellum basal body</location>
    </subcellularLocation>
    <subcellularLocation>
        <location evidence="2">Cell membrane</location>
        <topology evidence="2">Peripheral membrane protein</topology>
        <orientation evidence="2">Cytoplasmic side</orientation>
    </subcellularLocation>
</comment>
<accession>A0A3M0MCM2</accession>
<evidence type="ECO:0000256" key="3">
    <source>
        <dbReference type="ARBA" id="ARBA00010299"/>
    </source>
</evidence>
<evidence type="ECO:0000256" key="10">
    <source>
        <dbReference type="ARBA" id="ARBA00025598"/>
    </source>
</evidence>
<dbReference type="InterPro" id="IPR032779">
    <property type="entry name" value="FliG_M"/>
</dbReference>
<evidence type="ECO:0000256" key="7">
    <source>
        <dbReference type="ARBA" id="ARBA00022779"/>
    </source>
</evidence>
<dbReference type="Pfam" id="PF14841">
    <property type="entry name" value="FliG_M"/>
    <property type="match status" value="1"/>
</dbReference>
<dbReference type="GO" id="GO:0071973">
    <property type="term" value="P:bacterial-type flagellum-dependent cell motility"/>
    <property type="evidence" value="ECO:0007669"/>
    <property type="project" value="InterPro"/>
</dbReference>
<feature type="region of interest" description="Disordered" evidence="11">
    <location>
        <begin position="1"/>
        <end position="21"/>
    </location>
</feature>
<keyword evidence="9" id="KW-0975">Bacterial flagellum</keyword>
<sequence>MPDWSPASDQRLTRAGMNTQTGLSPRQKAAIIVRLLLDDDAGVSLDEFDSDRQTLLVEEMANMELIDRRTRDDVITEFCDSLEAVGVTFPGDLDGTLAILADRLSDDTTDRLRRLVLMSGRGDPWPRITELPQEDIQTLADNEAVELVAVMLSQLPVEKAAATYSALERERARMVAQSMSLTRNIAPQALRRIGLVLAQAADALPRPAMETPASDRMGDMLNFASSELRDDILEMLDNEDAEFAVDVRRAIFIFAHIPKRVEPRDIPRIIREVDQATMLKALSQKSEEEAAAAEFILSNLSSRMADGLREEIADLGTISSEEAEAAANEVVATIRRLQMDGELKLILPKDDE</sequence>
<dbReference type="InterPro" id="IPR000090">
    <property type="entry name" value="Flg_Motor_Flig"/>
</dbReference>
<dbReference type="InterPro" id="IPR028263">
    <property type="entry name" value="FliG_N"/>
</dbReference>
<gene>
    <name evidence="15" type="ORF">C9E81_08770</name>
</gene>
<evidence type="ECO:0000256" key="1">
    <source>
        <dbReference type="ARBA" id="ARBA00004117"/>
    </source>
</evidence>
<dbReference type="GO" id="GO:0005886">
    <property type="term" value="C:plasma membrane"/>
    <property type="evidence" value="ECO:0007669"/>
    <property type="project" value="UniProtKB-SubCell"/>
</dbReference>
<dbReference type="PRINTS" id="PR00954">
    <property type="entry name" value="FLGMOTORFLIG"/>
</dbReference>
<evidence type="ECO:0000256" key="5">
    <source>
        <dbReference type="ARBA" id="ARBA00022475"/>
    </source>
</evidence>
<evidence type="ECO:0000259" key="12">
    <source>
        <dbReference type="Pfam" id="PF01706"/>
    </source>
</evidence>
<dbReference type="SUPFAM" id="SSF48029">
    <property type="entry name" value="FliG"/>
    <property type="match status" value="2"/>
</dbReference>
<proteinExistence type="inferred from homology"/>
<feature type="domain" description="Flagellar motor switch protein FliG C-terminal" evidence="12">
    <location>
        <begin position="235"/>
        <end position="345"/>
    </location>
</feature>
<evidence type="ECO:0000256" key="6">
    <source>
        <dbReference type="ARBA" id="ARBA00022500"/>
    </source>
</evidence>
<comment type="function">
    <text evidence="10">FliG is one of three proteins (FliG, FliN, FliM) that forms the rotor-mounted switch complex (C ring), located at the base of the basal body. This complex interacts with the CheY and CheZ chemotaxis proteins, in addition to contacting components of the motor that determine the direction of flagellar rotation.</text>
</comment>
<comment type="caution">
    <text evidence="15">The sequence shown here is derived from an EMBL/GenBank/DDBJ whole genome shotgun (WGS) entry which is preliminary data.</text>
</comment>
<keyword evidence="15" id="KW-0282">Flagellum</keyword>
<reference evidence="15 16" key="1">
    <citation type="submission" date="2018-07" db="EMBL/GenBank/DDBJ databases">
        <authorList>
            <person name="Zhang Y."/>
            <person name="Wang L."/>
            <person name="Ma S."/>
        </authorList>
    </citation>
    <scope>NUCLEOTIDE SEQUENCE [LARGE SCALE GENOMIC DNA]</scope>
    <source>
        <strain evidence="15 16">4-2</strain>
    </source>
</reference>
<evidence type="ECO:0000256" key="9">
    <source>
        <dbReference type="ARBA" id="ARBA00023143"/>
    </source>
</evidence>
<evidence type="ECO:0000256" key="8">
    <source>
        <dbReference type="ARBA" id="ARBA00023136"/>
    </source>
</evidence>
<dbReference type="PANTHER" id="PTHR30534">
    <property type="entry name" value="FLAGELLAR MOTOR SWITCH PROTEIN FLIG"/>
    <property type="match status" value="1"/>
</dbReference>
<keyword evidence="15" id="KW-0966">Cell projection</keyword>
<keyword evidence="8" id="KW-0472">Membrane</keyword>
<evidence type="ECO:0000259" key="13">
    <source>
        <dbReference type="Pfam" id="PF14841"/>
    </source>
</evidence>
<feature type="domain" description="Flagellar motor switch protein FliG middle" evidence="13">
    <location>
        <begin position="136"/>
        <end position="204"/>
    </location>
</feature>
<dbReference type="PANTHER" id="PTHR30534:SF0">
    <property type="entry name" value="FLAGELLAR MOTOR SWITCH PROTEIN FLIG"/>
    <property type="match status" value="1"/>
</dbReference>
<evidence type="ECO:0000259" key="14">
    <source>
        <dbReference type="Pfam" id="PF14842"/>
    </source>
</evidence>
<evidence type="ECO:0000256" key="2">
    <source>
        <dbReference type="ARBA" id="ARBA00004413"/>
    </source>
</evidence>
<dbReference type="GO" id="GO:0006935">
    <property type="term" value="P:chemotaxis"/>
    <property type="evidence" value="ECO:0007669"/>
    <property type="project" value="UniProtKB-KW"/>
</dbReference>
<evidence type="ECO:0000256" key="11">
    <source>
        <dbReference type="SAM" id="MobiDB-lite"/>
    </source>
</evidence>
<dbReference type="Gene3D" id="1.10.220.30">
    <property type="match status" value="3"/>
</dbReference>
<evidence type="ECO:0000313" key="15">
    <source>
        <dbReference type="EMBL" id="RMC35329.1"/>
    </source>
</evidence>
<comment type="similarity">
    <text evidence="3">Belongs to the FliG family.</text>
</comment>
<dbReference type="InterPro" id="IPR011002">
    <property type="entry name" value="FliG_a-hlx"/>
</dbReference>
<keyword evidence="6" id="KW-0145">Chemotaxis</keyword>
<feature type="domain" description="Flagellar motor switch protein FliG N-terminal" evidence="14">
    <location>
        <begin position="23"/>
        <end position="125"/>
    </location>
</feature>
<dbReference type="Pfam" id="PF01706">
    <property type="entry name" value="FliG_C"/>
    <property type="match status" value="1"/>
</dbReference>
<dbReference type="EMBL" id="QOKZ01000003">
    <property type="protein sequence ID" value="RMC35329.1"/>
    <property type="molecule type" value="Genomic_DNA"/>
</dbReference>
<keyword evidence="16" id="KW-1185">Reference proteome</keyword>
<protein>
    <recommendedName>
        <fullName evidence="4">Flagellar motor switch protein FliG</fullName>
    </recommendedName>
</protein>
<keyword evidence="15" id="KW-0969">Cilium</keyword>
<organism evidence="15 16">
    <name type="scientific">Paracoccus alkanivorans</name>
    <dbReference type="NCBI Taxonomy" id="2116655"/>
    <lineage>
        <taxon>Bacteria</taxon>
        <taxon>Pseudomonadati</taxon>
        <taxon>Pseudomonadota</taxon>
        <taxon>Alphaproteobacteria</taxon>
        <taxon>Rhodobacterales</taxon>
        <taxon>Paracoccaceae</taxon>
        <taxon>Paracoccus</taxon>
    </lineage>
</organism>
<dbReference type="Pfam" id="PF14842">
    <property type="entry name" value="FliG_N"/>
    <property type="match status" value="1"/>
</dbReference>
<keyword evidence="5" id="KW-1003">Cell membrane</keyword>
<name>A0A3M0MCM2_9RHOB</name>
<evidence type="ECO:0000256" key="4">
    <source>
        <dbReference type="ARBA" id="ARBA00021870"/>
    </source>
</evidence>
<dbReference type="Proteomes" id="UP000273516">
    <property type="component" value="Unassembled WGS sequence"/>
</dbReference>
<dbReference type="InterPro" id="IPR023087">
    <property type="entry name" value="Flg_Motor_Flig_C"/>
</dbReference>
<keyword evidence="7" id="KW-0283">Flagellar rotation</keyword>
<dbReference type="AlphaFoldDB" id="A0A3M0MCM2"/>
<evidence type="ECO:0000313" key="16">
    <source>
        <dbReference type="Proteomes" id="UP000273516"/>
    </source>
</evidence>
<dbReference type="OrthoDB" id="7616820at2"/>